<dbReference type="PANTHER" id="PTHR40047:SF1">
    <property type="entry name" value="UPF0703 PROTEIN YCGQ"/>
    <property type="match status" value="1"/>
</dbReference>
<evidence type="ECO:0000313" key="4">
    <source>
        <dbReference type="Proteomes" id="UP000460287"/>
    </source>
</evidence>
<evidence type="ECO:0000259" key="1">
    <source>
        <dbReference type="Pfam" id="PF02492"/>
    </source>
</evidence>
<sequence length="313" mass="36186">MEQIPVYLVTGFLESGKTSFVKDILTDYGFTMGEKNLLIVCEEGIEEYEYNILSDSNTVMVTVEDEEDFTKEFLINTVKKHKPDKIILEYNGMWDLQELFNNKLPDELVIAQIITTIDSSTYNVYMSNMGAMIVNQYRQSDLVIFNRCNENTKKLALRASVKTINSQANVIFENENGEIEETAGQMPFDINSDIVEPADYDFGIFFEDLMSNPDKYEGKTVRLRLKAYNPERYPGICCVLGRDAMTCCADDISQLGLIARFKNDVILKHNDWVEITADIHKTMLEQYNQEIPVLYTKDIRKIDKLKEELVYFY</sequence>
<dbReference type="InterPro" id="IPR027417">
    <property type="entry name" value="P-loop_NTPase"/>
</dbReference>
<gene>
    <name evidence="3" type="ORF">FYJ33_10485</name>
</gene>
<dbReference type="Pfam" id="PF02492">
    <property type="entry name" value="cobW"/>
    <property type="match status" value="1"/>
</dbReference>
<name>A0A7X2T2D6_9CLOT</name>
<comment type="caution">
    <text evidence="3">The sequence shown here is derived from an EMBL/GenBank/DDBJ whole genome shotgun (WGS) entry which is preliminary data.</text>
</comment>
<feature type="domain" description="DUF1980" evidence="2">
    <location>
        <begin position="192"/>
        <end position="311"/>
    </location>
</feature>
<keyword evidence="4" id="KW-1185">Reference proteome</keyword>
<dbReference type="Pfam" id="PF21537">
    <property type="entry name" value="DUF1980_C"/>
    <property type="match status" value="1"/>
</dbReference>
<dbReference type="InterPro" id="IPR048447">
    <property type="entry name" value="DUF1980_C"/>
</dbReference>
<reference evidence="3 4" key="1">
    <citation type="submission" date="2019-08" db="EMBL/GenBank/DDBJ databases">
        <title>In-depth cultivation of the pig gut microbiome towards novel bacterial diversity and tailored functional studies.</title>
        <authorList>
            <person name="Wylensek D."/>
            <person name="Hitch T.C.A."/>
            <person name="Clavel T."/>
        </authorList>
    </citation>
    <scope>NUCLEOTIDE SEQUENCE [LARGE SCALE GENOMIC DNA]</scope>
    <source>
        <strain evidence="3 4">WCA-383-APC-5B</strain>
    </source>
</reference>
<dbReference type="Gene3D" id="3.40.50.300">
    <property type="entry name" value="P-loop containing nucleotide triphosphate hydrolases"/>
    <property type="match status" value="1"/>
</dbReference>
<dbReference type="PANTHER" id="PTHR40047">
    <property type="entry name" value="UPF0703 PROTEIN YCGQ"/>
    <property type="match status" value="1"/>
</dbReference>
<dbReference type="SUPFAM" id="SSF52540">
    <property type="entry name" value="P-loop containing nucleoside triphosphate hydrolases"/>
    <property type="match status" value="1"/>
</dbReference>
<dbReference type="AlphaFoldDB" id="A0A7X2T2D6"/>
<organism evidence="3 4">
    <name type="scientific">Inconstantimicrobium porci</name>
    <dbReference type="NCBI Taxonomy" id="2652291"/>
    <lineage>
        <taxon>Bacteria</taxon>
        <taxon>Bacillati</taxon>
        <taxon>Bacillota</taxon>
        <taxon>Clostridia</taxon>
        <taxon>Eubacteriales</taxon>
        <taxon>Clostridiaceae</taxon>
        <taxon>Inconstantimicrobium</taxon>
    </lineage>
</organism>
<proteinExistence type="predicted"/>
<evidence type="ECO:0000259" key="2">
    <source>
        <dbReference type="Pfam" id="PF21537"/>
    </source>
</evidence>
<dbReference type="InterPro" id="IPR003495">
    <property type="entry name" value="CobW/HypB/UreG_nucleotide-bd"/>
</dbReference>
<dbReference type="InterPro" id="IPR052955">
    <property type="entry name" value="UPF0703_membrane_permease"/>
</dbReference>
<dbReference type="RefSeq" id="WP_154531715.1">
    <property type="nucleotide sequence ID" value="NZ_JAQXTV010000084.1"/>
</dbReference>
<feature type="domain" description="CobW/HypB/UreG nucleotide-binding" evidence="1">
    <location>
        <begin position="5"/>
        <end position="171"/>
    </location>
</feature>
<protein>
    <submittedName>
        <fullName evidence="3">GTPase</fullName>
    </submittedName>
</protein>
<accession>A0A7X2T2D6</accession>
<evidence type="ECO:0000313" key="3">
    <source>
        <dbReference type="EMBL" id="MSR91818.1"/>
    </source>
</evidence>
<dbReference type="Proteomes" id="UP000460287">
    <property type="component" value="Unassembled WGS sequence"/>
</dbReference>
<dbReference type="EMBL" id="VULX01000016">
    <property type="protein sequence ID" value="MSR91818.1"/>
    <property type="molecule type" value="Genomic_DNA"/>
</dbReference>